<dbReference type="AlphaFoldDB" id="A0A0F9M5A8"/>
<organism evidence="1">
    <name type="scientific">marine sediment metagenome</name>
    <dbReference type="NCBI Taxonomy" id="412755"/>
    <lineage>
        <taxon>unclassified sequences</taxon>
        <taxon>metagenomes</taxon>
        <taxon>ecological metagenomes</taxon>
    </lineage>
</organism>
<dbReference type="EMBL" id="LAZR01005127">
    <property type="protein sequence ID" value="KKN02625.1"/>
    <property type="molecule type" value="Genomic_DNA"/>
</dbReference>
<evidence type="ECO:0000313" key="1">
    <source>
        <dbReference type="EMBL" id="KKN02625.1"/>
    </source>
</evidence>
<name>A0A0F9M5A8_9ZZZZ</name>
<sequence length="50" mass="5852">MKESRQAQAGITLSVRATKLLRDHLIKEKGYYYGLMSHYINNLLIKELDK</sequence>
<protein>
    <submittedName>
        <fullName evidence="1">Uncharacterized protein</fullName>
    </submittedName>
</protein>
<comment type="caution">
    <text evidence="1">The sequence shown here is derived from an EMBL/GenBank/DDBJ whole genome shotgun (WGS) entry which is preliminary data.</text>
</comment>
<accession>A0A0F9M5A8</accession>
<proteinExistence type="predicted"/>
<gene>
    <name evidence="1" type="ORF">LCGC14_1115750</name>
</gene>
<reference evidence="1" key="1">
    <citation type="journal article" date="2015" name="Nature">
        <title>Complex archaea that bridge the gap between prokaryotes and eukaryotes.</title>
        <authorList>
            <person name="Spang A."/>
            <person name="Saw J.H."/>
            <person name="Jorgensen S.L."/>
            <person name="Zaremba-Niedzwiedzka K."/>
            <person name="Martijn J."/>
            <person name="Lind A.E."/>
            <person name="van Eijk R."/>
            <person name="Schleper C."/>
            <person name="Guy L."/>
            <person name="Ettema T.J."/>
        </authorList>
    </citation>
    <scope>NUCLEOTIDE SEQUENCE</scope>
</reference>